<dbReference type="AlphaFoldDB" id="A0A1F4VCN6"/>
<accession>A0A1F4VCN6</accession>
<evidence type="ECO:0000313" key="2">
    <source>
        <dbReference type="Proteomes" id="UP000176504"/>
    </source>
</evidence>
<name>A0A1F4VCN6_UNCKA</name>
<dbReference type="Gene3D" id="3.40.50.150">
    <property type="entry name" value="Vaccinia Virus protein VP39"/>
    <property type="match status" value="1"/>
</dbReference>
<organism evidence="1 2">
    <name type="scientific">candidate division WWE3 bacterium RIFCSPLOWO2_01_FULL_41_18</name>
    <dbReference type="NCBI Taxonomy" id="1802625"/>
    <lineage>
        <taxon>Bacteria</taxon>
        <taxon>Katanobacteria</taxon>
    </lineage>
</organism>
<dbReference type="SUPFAM" id="SSF53335">
    <property type="entry name" value="S-adenosyl-L-methionine-dependent methyltransferases"/>
    <property type="match status" value="1"/>
</dbReference>
<gene>
    <name evidence="1" type="ORF">A3A78_03215</name>
</gene>
<sequence>MELVEYHKLSKLEETYWWHRGKLFLVDSLVKHLFPQKRGLEIMEIGCGTGHITKHLSKFGKVTGIEISKEAASHCIEKGIRNVLNKDVNEMRIPKSFEKRFDLILALDVLEHIQDDTKTMRRTYKMLKPGGFFLVNVPAHKFLWSEHDEALHHKRRYSTTEILKKLTDNDFEIIKKSFFVSTFFPAILAFRTFTNIFTKSTYPKTSYILLPKPVNDLMTKILELETKVLNFTNLPIGTTITVIARKPTGEKL</sequence>
<dbReference type="InterPro" id="IPR029063">
    <property type="entry name" value="SAM-dependent_MTases_sf"/>
</dbReference>
<proteinExistence type="predicted"/>
<evidence type="ECO:0000313" key="1">
    <source>
        <dbReference type="EMBL" id="OGC54965.1"/>
    </source>
</evidence>
<dbReference type="CDD" id="cd02440">
    <property type="entry name" value="AdoMet_MTases"/>
    <property type="match status" value="1"/>
</dbReference>
<dbReference type="EMBL" id="MEVI01000003">
    <property type="protein sequence ID" value="OGC54965.1"/>
    <property type="molecule type" value="Genomic_DNA"/>
</dbReference>
<reference evidence="1 2" key="1">
    <citation type="journal article" date="2016" name="Nat. Commun.">
        <title>Thousands of microbial genomes shed light on interconnected biogeochemical processes in an aquifer system.</title>
        <authorList>
            <person name="Anantharaman K."/>
            <person name="Brown C.T."/>
            <person name="Hug L.A."/>
            <person name="Sharon I."/>
            <person name="Castelle C.J."/>
            <person name="Probst A.J."/>
            <person name="Thomas B.C."/>
            <person name="Singh A."/>
            <person name="Wilkins M.J."/>
            <person name="Karaoz U."/>
            <person name="Brodie E.L."/>
            <person name="Williams K.H."/>
            <person name="Hubbard S.S."/>
            <person name="Banfield J.F."/>
        </authorList>
    </citation>
    <scope>NUCLEOTIDE SEQUENCE [LARGE SCALE GENOMIC DNA]</scope>
</reference>
<comment type="caution">
    <text evidence="1">The sequence shown here is derived from an EMBL/GenBank/DDBJ whole genome shotgun (WGS) entry which is preliminary data.</text>
</comment>
<dbReference type="PANTHER" id="PTHR43861">
    <property type="entry name" value="TRANS-ACONITATE 2-METHYLTRANSFERASE-RELATED"/>
    <property type="match status" value="1"/>
</dbReference>
<protein>
    <recommendedName>
        <fullName evidence="3">Methyltransferase type 11 domain-containing protein</fullName>
    </recommendedName>
</protein>
<dbReference type="Proteomes" id="UP000176504">
    <property type="component" value="Unassembled WGS sequence"/>
</dbReference>
<dbReference type="Pfam" id="PF13489">
    <property type="entry name" value="Methyltransf_23"/>
    <property type="match status" value="1"/>
</dbReference>
<evidence type="ECO:0008006" key="3">
    <source>
        <dbReference type="Google" id="ProtNLM"/>
    </source>
</evidence>